<name>A0A1F7R9T4_9BACT</name>
<evidence type="ECO:0000313" key="4">
    <source>
        <dbReference type="Proteomes" id="UP000178526"/>
    </source>
</evidence>
<dbReference type="Proteomes" id="UP000178526">
    <property type="component" value="Unassembled WGS sequence"/>
</dbReference>
<evidence type="ECO:0000259" key="2">
    <source>
        <dbReference type="SMART" id="SM00909"/>
    </source>
</evidence>
<proteinExistence type="predicted"/>
<dbReference type="SMART" id="SM00909">
    <property type="entry name" value="Germane"/>
    <property type="match status" value="1"/>
</dbReference>
<sequence>MTKIQNSKLYDLILKSLTRYRFVFFLLLLFLIPISLNCSKNELTEKKSSEETKGVNGKEEMAVKIFFLNGSQLAYEERTISFDRWKPSKKISSALEELIKGPKKEPLKPTLPKKTKLINVFIDEEGVTYINFSKDIIINHPGGTFGELITIYSIIRTLTENFEEVQAVQILIGGKEINTLIGHIDTSMPFKLKSFSETSLNQ</sequence>
<keyword evidence="1" id="KW-0472">Membrane</keyword>
<feature type="domain" description="GerMN" evidence="2">
    <location>
        <begin position="91"/>
        <end position="181"/>
    </location>
</feature>
<feature type="transmembrane region" description="Helical" evidence="1">
    <location>
        <begin position="20"/>
        <end position="36"/>
    </location>
</feature>
<organism evidence="3 4">
    <name type="scientific">Candidatus Schekmanbacteria bacterium GWA2_38_11</name>
    <dbReference type="NCBI Taxonomy" id="1817876"/>
    <lineage>
        <taxon>Bacteria</taxon>
        <taxon>Candidatus Schekmaniibacteriota</taxon>
    </lineage>
</organism>
<comment type="caution">
    <text evidence="3">The sequence shown here is derived from an EMBL/GenBank/DDBJ whole genome shotgun (WGS) entry which is preliminary data.</text>
</comment>
<gene>
    <name evidence="3" type="ORF">A2042_08600</name>
</gene>
<keyword evidence="1" id="KW-0812">Transmembrane</keyword>
<protein>
    <recommendedName>
        <fullName evidence="2">GerMN domain-containing protein</fullName>
    </recommendedName>
</protein>
<accession>A0A1F7R9T4</accession>
<evidence type="ECO:0000313" key="3">
    <source>
        <dbReference type="EMBL" id="OGL38303.1"/>
    </source>
</evidence>
<dbReference type="InterPro" id="IPR019606">
    <property type="entry name" value="GerMN"/>
</dbReference>
<keyword evidence="1" id="KW-1133">Transmembrane helix</keyword>
<dbReference type="Pfam" id="PF10646">
    <property type="entry name" value="Germane"/>
    <property type="match status" value="1"/>
</dbReference>
<dbReference type="EMBL" id="MGDB01000150">
    <property type="protein sequence ID" value="OGL38303.1"/>
    <property type="molecule type" value="Genomic_DNA"/>
</dbReference>
<dbReference type="AlphaFoldDB" id="A0A1F7R9T4"/>
<evidence type="ECO:0000256" key="1">
    <source>
        <dbReference type="SAM" id="Phobius"/>
    </source>
</evidence>
<reference evidence="3 4" key="1">
    <citation type="journal article" date="2016" name="Nat. Commun.">
        <title>Thousands of microbial genomes shed light on interconnected biogeochemical processes in an aquifer system.</title>
        <authorList>
            <person name="Anantharaman K."/>
            <person name="Brown C.T."/>
            <person name="Hug L.A."/>
            <person name="Sharon I."/>
            <person name="Castelle C.J."/>
            <person name="Probst A.J."/>
            <person name="Thomas B.C."/>
            <person name="Singh A."/>
            <person name="Wilkins M.J."/>
            <person name="Karaoz U."/>
            <person name="Brodie E.L."/>
            <person name="Williams K.H."/>
            <person name="Hubbard S.S."/>
            <person name="Banfield J.F."/>
        </authorList>
    </citation>
    <scope>NUCLEOTIDE SEQUENCE [LARGE SCALE GENOMIC DNA]</scope>
</reference>